<name>A0A5D0TT04_9ACTN</name>
<dbReference type="Proteomes" id="UP000322634">
    <property type="component" value="Unassembled WGS sequence"/>
</dbReference>
<dbReference type="RefSeq" id="WP_148354843.1">
    <property type="nucleotide sequence ID" value="NZ_JBHSBF010000002.1"/>
</dbReference>
<protein>
    <submittedName>
        <fullName evidence="1">Uncharacterized protein</fullName>
    </submittedName>
</protein>
<organism evidence="1 2">
    <name type="scientific">Actinomadura syzygii</name>
    <dbReference type="NCBI Taxonomy" id="1427538"/>
    <lineage>
        <taxon>Bacteria</taxon>
        <taxon>Bacillati</taxon>
        <taxon>Actinomycetota</taxon>
        <taxon>Actinomycetes</taxon>
        <taxon>Streptosporangiales</taxon>
        <taxon>Thermomonosporaceae</taxon>
        <taxon>Actinomadura</taxon>
    </lineage>
</organism>
<gene>
    <name evidence="1" type="ORF">FXF65_37380</name>
</gene>
<comment type="caution">
    <text evidence="1">The sequence shown here is derived from an EMBL/GenBank/DDBJ whole genome shotgun (WGS) entry which is preliminary data.</text>
</comment>
<dbReference type="EMBL" id="VSFF01000016">
    <property type="protein sequence ID" value="TYC08570.1"/>
    <property type="molecule type" value="Genomic_DNA"/>
</dbReference>
<evidence type="ECO:0000313" key="1">
    <source>
        <dbReference type="EMBL" id="TYC08570.1"/>
    </source>
</evidence>
<evidence type="ECO:0000313" key="2">
    <source>
        <dbReference type="Proteomes" id="UP000322634"/>
    </source>
</evidence>
<reference evidence="1 2" key="1">
    <citation type="submission" date="2019-08" db="EMBL/GenBank/DDBJ databases">
        <title>Actinomadura sp. nov. CYP1-5 isolated from mountain soil.</title>
        <authorList>
            <person name="Songsumanus A."/>
            <person name="Kuncharoen N."/>
            <person name="Kudo T."/>
            <person name="Yuki M."/>
            <person name="Igarashi Y."/>
            <person name="Tanasupawat S."/>
        </authorList>
    </citation>
    <scope>NUCLEOTIDE SEQUENCE [LARGE SCALE GENOMIC DNA]</scope>
    <source>
        <strain evidence="1 2">GKU157</strain>
    </source>
</reference>
<dbReference type="AlphaFoldDB" id="A0A5D0TT04"/>
<accession>A0A5D0TT04</accession>
<dbReference type="OrthoDB" id="3366604at2"/>
<sequence>MNKAHEDIVGERTIADHHVVIRCITWKGTSRRSFDILDAESHDELTDESFDECPTDEQIKDVLAGLDLVALAEGRELTPEDLDEAVHETASQRASEVNNGGLAVQIDYLIDALGPKGARSVIEDCGKRSA</sequence>
<proteinExistence type="predicted"/>
<keyword evidence="2" id="KW-1185">Reference proteome</keyword>